<proteinExistence type="predicted"/>
<evidence type="ECO:0000256" key="1">
    <source>
        <dbReference type="SAM" id="MobiDB-lite"/>
    </source>
</evidence>
<dbReference type="Proteomes" id="UP000075840">
    <property type="component" value="Unassembled WGS sequence"/>
</dbReference>
<evidence type="ECO:0000313" key="3">
    <source>
        <dbReference type="Proteomes" id="UP000075840"/>
    </source>
</evidence>
<keyword evidence="3" id="KW-1185">Reference proteome</keyword>
<accession>A0A182IHR3</accession>
<feature type="compositionally biased region" description="Low complexity" evidence="1">
    <location>
        <begin position="61"/>
        <end position="72"/>
    </location>
</feature>
<evidence type="ECO:0000313" key="2">
    <source>
        <dbReference type="EnsemblMetazoa" id="AARA014987-PA"/>
    </source>
</evidence>
<feature type="region of interest" description="Disordered" evidence="1">
    <location>
        <begin position="56"/>
        <end position="102"/>
    </location>
</feature>
<dbReference type="VEuPathDB" id="VectorBase:AARA014987"/>
<dbReference type="AlphaFoldDB" id="A0A182IHR3"/>
<name>A0A182IHR3_ANOAR</name>
<feature type="region of interest" description="Disordered" evidence="1">
    <location>
        <begin position="1"/>
        <end position="31"/>
    </location>
</feature>
<sequence>MEPLTNDIKTGIARMSQLDLKTPRSSHPPAKIRRINRSKRLFSEVATDNHTLFTFGARPINTQNNNNQNQNNKPIDNMYRKNRAPPMITGTNKDTTKFPIKI</sequence>
<reference evidence="2" key="1">
    <citation type="submission" date="2022-08" db="UniProtKB">
        <authorList>
            <consortium name="EnsemblMetazoa"/>
        </authorList>
    </citation>
    <scope>IDENTIFICATION</scope>
    <source>
        <strain evidence="2">Dongola</strain>
    </source>
</reference>
<organism evidence="2 3">
    <name type="scientific">Anopheles arabiensis</name>
    <name type="common">Mosquito</name>
    <dbReference type="NCBI Taxonomy" id="7173"/>
    <lineage>
        <taxon>Eukaryota</taxon>
        <taxon>Metazoa</taxon>
        <taxon>Ecdysozoa</taxon>
        <taxon>Arthropoda</taxon>
        <taxon>Hexapoda</taxon>
        <taxon>Insecta</taxon>
        <taxon>Pterygota</taxon>
        <taxon>Neoptera</taxon>
        <taxon>Endopterygota</taxon>
        <taxon>Diptera</taxon>
        <taxon>Nematocera</taxon>
        <taxon>Culicoidea</taxon>
        <taxon>Culicidae</taxon>
        <taxon>Anophelinae</taxon>
        <taxon>Anopheles</taxon>
    </lineage>
</organism>
<protein>
    <submittedName>
        <fullName evidence="2">Uncharacterized protein</fullName>
    </submittedName>
</protein>
<dbReference type="EnsemblMetazoa" id="AARA014987-RA">
    <property type="protein sequence ID" value="AARA014987-PA"/>
    <property type="gene ID" value="AARA014987"/>
</dbReference>
<dbReference type="EMBL" id="APCN01007934">
    <property type="status" value="NOT_ANNOTATED_CDS"/>
    <property type="molecule type" value="Genomic_DNA"/>
</dbReference>